<dbReference type="Pfam" id="PF04012">
    <property type="entry name" value="PspA_IM30"/>
    <property type="match status" value="1"/>
</dbReference>
<proteinExistence type="inferred from homology"/>
<organism evidence="3">
    <name type="scientific">hydrothermal vent metagenome</name>
    <dbReference type="NCBI Taxonomy" id="652676"/>
    <lineage>
        <taxon>unclassified sequences</taxon>
        <taxon>metagenomes</taxon>
        <taxon>ecological metagenomes</taxon>
    </lineage>
</organism>
<feature type="coiled-coil region" evidence="2">
    <location>
        <begin position="101"/>
        <end position="139"/>
    </location>
</feature>
<accession>A0A3B0SKK6</accession>
<keyword evidence="2" id="KW-0175">Coiled coil</keyword>
<evidence type="ECO:0008006" key="4">
    <source>
        <dbReference type="Google" id="ProtNLM"/>
    </source>
</evidence>
<evidence type="ECO:0000256" key="2">
    <source>
        <dbReference type="SAM" id="Coils"/>
    </source>
</evidence>
<name>A0A3B0SKK6_9ZZZZ</name>
<comment type="similarity">
    <text evidence="1">Belongs to the PspA/Vipp/IM30 family.</text>
</comment>
<evidence type="ECO:0000313" key="3">
    <source>
        <dbReference type="EMBL" id="VAW06345.1"/>
    </source>
</evidence>
<protein>
    <recommendedName>
        <fullName evidence="4">PspA/IM30 family protein</fullName>
    </recommendedName>
</protein>
<reference evidence="3" key="1">
    <citation type="submission" date="2018-06" db="EMBL/GenBank/DDBJ databases">
        <authorList>
            <person name="Zhirakovskaya E."/>
        </authorList>
    </citation>
    <scope>NUCLEOTIDE SEQUENCE</scope>
</reference>
<dbReference type="InterPro" id="IPR007157">
    <property type="entry name" value="PspA_VIPP1"/>
</dbReference>
<dbReference type="AlphaFoldDB" id="A0A3B0SKK6"/>
<evidence type="ECO:0000256" key="1">
    <source>
        <dbReference type="ARBA" id="ARBA00043985"/>
    </source>
</evidence>
<sequence length="240" mass="26148">MGFLKKLWGYIATLFRTTAENAMDPEIEIEQAINEAKKKDQALRNQAAKVVANRTLLESRLEDAADDVGEAREMAKQALMRAETAKNAGDTDGLEKWTKAAQSLAMKLQASDNNLATLKKQYETAAVQAESAKDAVQANAMKVSELAAKRLELLGSLEAAKMQETVNEAVESMSSVMDADMPSLSKIEEKIESRKAEAMAKAELREATPAGAEDELREAINVTQADATLEELRKELGLST</sequence>
<dbReference type="EMBL" id="UOEK01000347">
    <property type="protein sequence ID" value="VAW06345.1"/>
    <property type="molecule type" value="Genomic_DNA"/>
</dbReference>
<gene>
    <name evidence="3" type="ORF">MNBD_ACTINO02-983</name>
</gene>